<dbReference type="EMBL" id="LAZR01028124">
    <property type="protein sequence ID" value="KKL63563.1"/>
    <property type="molecule type" value="Genomic_DNA"/>
</dbReference>
<evidence type="ECO:0000313" key="1">
    <source>
        <dbReference type="EMBL" id="KKL63563.1"/>
    </source>
</evidence>
<sequence length="58" mass="6548">MQPEFRAILTALAQAVRRPRYKPKGNPLTEIPDMINESGYRDGALAVLSDLSGKDYRR</sequence>
<gene>
    <name evidence="1" type="ORF">LCGC14_2173860</name>
</gene>
<comment type="caution">
    <text evidence="1">The sequence shown here is derived from an EMBL/GenBank/DDBJ whole genome shotgun (WGS) entry which is preliminary data.</text>
</comment>
<dbReference type="AlphaFoldDB" id="A0A0F9DP56"/>
<name>A0A0F9DP56_9ZZZZ</name>
<proteinExistence type="predicted"/>
<accession>A0A0F9DP56</accession>
<protein>
    <submittedName>
        <fullName evidence="1">Uncharacterized protein</fullName>
    </submittedName>
</protein>
<reference evidence="1" key="1">
    <citation type="journal article" date="2015" name="Nature">
        <title>Complex archaea that bridge the gap between prokaryotes and eukaryotes.</title>
        <authorList>
            <person name="Spang A."/>
            <person name="Saw J.H."/>
            <person name="Jorgensen S.L."/>
            <person name="Zaremba-Niedzwiedzka K."/>
            <person name="Martijn J."/>
            <person name="Lind A.E."/>
            <person name="van Eijk R."/>
            <person name="Schleper C."/>
            <person name="Guy L."/>
            <person name="Ettema T.J."/>
        </authorList>
    </citation>
    <scope>NUCLEOTIDE SEQUENCE</scope>
</reference>
<organism evidence="1">
    <name type="scientific">marine sediment metagenome</name>
    <dbReference type="NCBI Taxonomy" id="412755"/>
    <lineage>
        <taxon>unclassified sequences</taxon>
        <taxon>metagenomes</taxon>
        <taxon>ecological metagenomes</taxon>
    </lineage>
</organism>